<dbReference type="InterPro" id="IPR036388">
    <property type="entry name" value="WH-like_DNA-bd_sf"/>
</dbReference>
<feature type="compositionally biased region" description="Basic and acidic residues" evidence="6">
    <location>
        <begin position="60"/>
        <end position="71"/>
    </location>
</feature>
<dbReference type="PANTHER" id="PTHR12802">
    <property type="entry name" value="SWI/SNF COMPLEX-RELATED"/>
    <property type="match status" value="1"/>
</dbReference>
<evidence type="ECO:0000256" key="1">
    <source>
        <dbReference type="ARBA" id="ARBA00023015"/>
    </source>
</evidence>
<evidence type="ECO:0000256" key="3">
    <source>
        <dbReference type="ARBA" id="ARBA00023163"/>
    </source>
</evidence>
<dbReference type="InterPro" id="IPR007526">
    <property type="entry name" value="SWIRM"/>
</dbReference>
<feature type="domain" description="SWIRM" evidence="8">
    <location>
        <begin position="186"/>
        <end position="283"/>
    </location>
</feature>
<protein>
    <recommendedName>
        <fullName evidence="12">SWIRM domain-containing protein</fullName>
    </recommendedName>
</protein>
<dbReference type="PROSITE" id="PS51293">
    <property type="entry name" value="SANT"/>
    <property type="match status" value="1"/>
</dbReference>
<dbReference type="Gene3D" id="1.10.10.60">
    <property type="entry name" value="Homeodomain-like"/>
    <property type="match status" value="1"/>
</dbReference>
<dbReference type="FunFam" id="1.10.10.10:FF:000020">
    <property type="entry name" value="SWI/SNF complex subunit SMARCC2 isoform c"/>
    <property type="match status" value="1"/>
</dbReference>
<dbReference type="Proteomes" id="UP000094112">
    <property type="component" value="Unassembled WGS sequence"/>
</dbReference>
<dbReference type="GO" id="GO:0016514">
    <property type="term" value="C:SWI/SNF complex"/>
    <property type="evidence" value="ECO:0007669"/>
    <property type="project" value="EnsemblFungi"/>
</dbReference>
<dbReference type="GO" id="GO:0003677">
    <property type="term" value="F:DNA binding"/>
    <property type="evidence" value="ECO:0007669"/>
    <property type="project" value="UniProtKB-KW"/>
</dbReference>
<dbReference type="GO" id="GO:0031496">
    <property type="term" value="P:positive regulation of mating type switching"/>
    <property type="evidence" value="ECO:0007669"/>
    <property type="project" value="EnsemblFungi"/>
</dbReference>
<dbReference type="GO" id="GO:0006338">
    <property type="term" value="P:chromatin remodeling"/>
    <property type="evidence" value="ECO:0007669"/>
    <property type="project" value="EnsemblFungi"/>
</dbReference>
<feature type="compositionally biased region" description="Basic and acidic residues" evidence="6">
    <location>
        <begin position="41"/>
        <end position="50"/>
    </location>
</feature>
<dbReference type="PROSITE" id="PS50090">
    <property type="entry name" value="MYB_LIKE"/>
    <property type="match status" value="1"/>
</dbReference>
<feature type="region of interest" description="Disordered" evidence="6">
    <location>
        <begin position="329"/>
        <end position="363"/>
    </location>
</feature>
<feature type="compositionally biased region" description="Basic and acidic residues" evidence="6">
    <location>
        <begin position="8"/>
        <end position="33"/>
    </location>
</feature>
<dbReference type="InterPro" id="IPR017884">
    <property type="entry name" value="SANT_dom"/>
</dbReference>
<feature type="domain" description="Myb-like" evidence="7">
    <location>
        <begin position="375"/>
        <end position="417"/>
    </location>
</feature>
<dbReference type="GO" id="GO:0042393">
    <property type="term" value="F:histone binding"/>
    <property type="evidence" value="ECO:0007669"/>
    <property type="project" value="EnsemblFungi"/>
</dbReference>
<dbReference type="GO" id="GO:0045944">
    <property type="term" value="P:positive regulation of transcription by RNA polymerase II"/>
    <property type="evidence" value="ECO:0007669"/>
    <property type="project" value="EnsemblFungi"/>
</dbReference>
<dbReference type="RefSeq" id="XP_019036726.1">
    <property type="nucleotide sequence ID" value="XM_019182267.1"/>
</dbReference>
<dbReference type="FunFam" id="1.10.10.60:FF:000014">
    <property type="entry name" value="SWI/SNF complex subunit SMARCC2 isoform C"/>
    <property type="match status" value="1"/>
</dbReference>
<dbReference type="InterPro" id="IPR009057">
    <property type="entry name" value="Homeodomain-like_sf"/>
</dbReference>
<reference evidence="10 11" key="1">
    <citation type="journal article" date="2016" name="Proc. Natl. Acad. Sci. U.S.A.">
        <title>Comparative genomics of biotechnologically important yeasts.</title>
        <authorList>
            <person name="Riley R."/>
            <person name="Haridas S."/>
            <person name="Wolfe K.H."/>
            <person name="Lopes M.R."/>
            <person name="Hittinger C.T."/>
            <person name="Goeker M."/>
            <person name="Salamov A.A."/>
            <person name="Wisecaver J.H."/>
            <person name="Long T.M."/>
            <person name="Calvey C.H."/>
            <person name="Aerts A.L."/>
            <person name="Barry K.W."/>
            <person name="Choi C."/>
            <person name="Clum A."/>
            <person name="Coughlan A.Y."/>
            <person name="Deshpande S."/>
            <person name="Douglass A.P."/>
            <person name="Hanson S.J."/>
            <person name="Klenk H.-P."/>
            <person name="LaButti K.M."/>
            <person name="Lapidus A."/>
            <person name="Lindquist E.A."/>
            <person name="Lipzen A.M."/>
            <person name="Meier-Kolthoff J.P."/>
            <person name="Ohm R.A."/>
            <person name="Otillar R.P."/>
            <person name="Pangilinan J.L."/>
            <person name="Peng Y."/>
            <person name="Rokas A."/>
            <person name="Rosa C.A."/>
            <person name="Scheuner C."/>
            <person name="Sibirny A.A."/>
            <person name="Slot J.C."/>
            <person name="Stielow J.B."/>
            <person name="Sun H."/>
            <person name="Kurtzman C.P."/>
            <person name="Blackwell M."/>
            <person name="Grigoriev I.V."/>
            <person name="Jeffries T.W."/>
        </authorList>
    </citation>
    <scope>NUCLEOTIDE SEQUENCE [LARGE SCALE GENOMIC DNA]</scope>
    <source>
        <strain evidence="11">ATCC 58044 / CBS 1984 / NCYC 433 / NRRL Y-366-8</strain>
    </source>
</reference>
<proteinExistence type="predicted"/>
<keyword evidence="1" id="KW-0805">Transcription regulation</keyword>
<dbReference type="SMART" id="SM00717">
    <property type="entry name" value="SANT"/>
    <property type="match status" value="1"/>
</dbReference>
<feature type="region of interest" description="Disordered" evidence="6">
    <location>
        <begin position="624"/>
        <end position="655"/>
    </location>
</feature>
<feature type="compositionally biased region" description="Basic and acidic residues" evidence="6">
    <location>
        <begin position="138"/>
        <end position="166"/>
    </location>
</feature>
<dbReference type="SUPFAM" id="SSF46689">
    <property type="entry name" value="Homeodomain-like"/>
    <property type="match status" value="2"/>
</dbReference>
<dbReference type="OrthoDB" id="118550at2759"/>
<dbReference type="AlphaFoldDB" id="A0A1E3NWD3"/>
<dbReference type="Pfam" id="PF04433">
    <property type="entry name" value="SWIRM"/>
    <property type="match status" value="1"/>
</dbReference>
<keyword evidence="3" id="KW-0804">Transcription</keyword>
<keyword evidence="5" id="KW-0175">Coiled coil</keyword>
<evidence type="ECO:0000259" key="9">
    <source>
        <dbReference type="PROSITE" id="PS51293"/>
    </source>
</evidence>
<dbReference type="EMBL" id="KV454213">
    <property type="protein sequence ID" value="ODQ57519.1"/>
    <property type="molecule type" value="Genomic_DNA"/>
</dbReference>
<dbReference type="Gene3D" id="1.10.10.10">
    <property type="entry name" value="Winged helix-like DNA-binding domain superfamily/Winged helix DNA-binding domain"/>
    <property type="match status" value="1"/>
</dbReference>
<organism evidence="10 11">
    <name type="scientific">Wickerhamomyces anomalus (strain ATCC 58044 / CBS 1984 / NCYC 433 / NRRL Y-366-8)</name>
    <name type="common">Yeast</name>
    <name type="synonym">Hansenula anomala</name>
    <dbReference type="NCBI Taxonomy" id="683960"/>
    <lineage>
        <taxon>Eukaryota</taxon>
        <taxon>Fungi</taxon>
        <taxon>Dikarya</taxon>
        <taxon>Ascomycota</taxon>
        <taxon>Saccharomycotina</taxon>
        <taxon>Saccharomycetes</taxon>
        <taxon>Phaffomycetales</taxon>
        <taxon>Wickerhamomycetaceae</taxon>
        <taxon>Wickerhamomyces</taxon>
    </lineage>
</organism>
<name>A0A1E3NWD3_WICAA</name>
<dbReference type="STRING" id="683960.A0A1E3NWD3"/>
<evidence type="ECO:0008006" key="12">
    <source>
        <dbReference type="Google" id="ProtNLM"/>
    </source>
</evidence>
<keyword evidence="11" id="KW-1185">Reference proteome</keyword>
<dbReference type="InterPro" id="IPR001005">
    <property type="entry name" value="SANT/Myb"/>
</dbReference>
<keyword evidence="2" id="KW-0238">DNA-binding</keyword>
<dbReference type="Pfam" id="PF00249">
    <property type="entry name" value="Myb_DNA-binding"/>
    <property type="match status" value="1"/>
</dbReference>
<keyword evidence="4" id="KW-0539">Nucleus</keyword>
<accession>A0A1E3NWD3</accession>
<dbReference type="GO" id="GO:0005829">
    <property type="term" value="C:cytosol"/>
    <property type="evidence" value="ECO:0007669"/>
    <property type="project" value="EnsemblFungi"/>
</dbReference>
<feature type="compositionally biased region" description="Basic and acidic residues" evidence="6">
    <location>
        <begin position="79"/>
        <end position="89"/>
    </location>
</feature>
<evidence type="ECO:0000256" key="6">
    <source>
        <dbReference type="SAM" id="MobiDB-lite"/>
    </source>
</evidence>
<dbReference type="PANTHER" id="PTHR12802:SF41">
    <property type="entry name" value="BRAHMA ASSOCIATED PROTEIN 155 KDA"/>
    <property type="match status" value="1"/>
</dbReference>
<evidence type="ECO:0000256" key="5">
    <source>
        <dbReference type="SAM" id="Coils"/>
    </source>
</evidence>
<feature type="compositionally biased region" description="Acidic residues" evidence="6">
    <location>
        <begin position="103"/>
        <end position="128"/>
    </location>
</feature>
<dbReference type="GeneID" id="30199513"/>
<evidence type="ECO:0000256" key="2">
    <source>
        <dbReference type="ARBA" id="ARBA00023125"/>
    </source>
</evidence>
<dbReference type="InterPro" id="IPR032451">
    <property type="entry name" value="SMARCC_C"/>
</dbReference>
<feature type="coiled-coil region" evidence="5">
    <location>
        <begin position="538"/>
        <end position="568"/>
    </location>
</feature>
<evidence type="ECO:0000256" key="4">
    <source>
        <dbReference type="ARBA" id="ARBA00023242"/>
    </source>
</evidence>
<feature type="domain" description="SANT" evidence="9">
    <location>
        <begin position="370"/>
        <end position="421"/>
    </location>
</feature>
<evidence type="ECO:0000259" key="7">
    <source>
        <dbReference type="PROSITE" id="PS50090"/>
    </source>
</evidence>
<dbReference type="PROSITE" id="PS50934">
    <property type="entry name" value="SWIRM"/>
    <property type="match status" value="1"/>
</dbReference>
<feature type="compositionally biased region" description="Basic and acidic residues" evidence="6">
    <location>
        <begin position="339"/>
        <end position="355"/>
    </location>
</feature>
<gene>
    <name evidence="10" type="ORF">WICANDRAFT_35060</name>
</gene>
<sequence>MNEPPSSEEPKETDAEDHERIAFDTDKPEEQEGKPTSPPQNKDDESKTDEAPAPTVDETAQEKSEEEKPESKEDEEKDEEPKPDSKADQDGDISIPDANNSEYEGESDQGEEDEEPSDAEEDDAEEEDGVRKSKSRSRTAEPPKIKDENDAQNDDAKDQTDVKESSDATAVGGSKNEPYIPQTHTIVIPSYASWFDFKSIHPIEKESLPEFFTNQNPSKTPQIYVKYRNFLINAYRLNPNDYLTVTAARRNLVGDVGTILRLHRFLSRWGLINYQVDAVEKPKPVEPPFTGDYNVTYDAPRGLFPFESFKPPLEPYKLEKLKELTRGKRELNGDGNGVEAKKEEQTGEGEIKDEPIVNGGDVKRPKITKSINDGWTKEDLKKLLEGLTKFKGDWESIATHVGTHTVEQCIIRFLKLPIEDKFVGDSAQNLGPLKYAPYLPFSQADNPVLSTLAFLVSLVDPDVVKAATSNAIKIIDEKDLEQTLEKEEKGESSEVAGNGVEESARISFTTVGARSHIFKTNEEIEMNKLTNVIVNTQLSKLELKMAKLESVEKELDLEKRILQKQQEELFLDRLSFSKTSSLVISKLNNAVEKASSDPQELSRLVLEAKELLAKPARSELASFDLSKRDTKSVQPDQTTDEAENAATTVADDDLKPISIETPQTYRYWSG</sequence>
<evidence type="ECO:0000313" key="10">
    <source>
        <dbReference type="EMBL" id="ODQ57519.1"/>
    </source>
</evidence>
<dbReference type="Pfam" id="PF16495">
    <property type="entry name" value="SWIRM-assoc_1"/>
    <property type="match status" value="1"/>
</dbReference>
<evidence type="ECO:0000259" key="8">
    <source>
        <dbReference type="PROSITE" id="PS50934"/>
    </source>
</evidence>
<feature type="region of interest" description="Disordered" evidence="6">
    <location>
        <begin position="1"/>
        <end position="180"/>
    </location>
</feature>
<dbReference type="CDD" id="cd00167">
    <property type="entry name" value="SANT"/>
    <property type="match status" value="1"/>
</dbReference>
<evidence type="ECO:0000313" key="11">
    <source>
        <dbReference type="Proteomes" id="UP000094112"/>
    </source>
</evidence>